<protein>
    <recommendedName>
        <fullName evidence="3">Glucokinase</fullName>
        <ecNumber evidence="2">2.7.1.2</ecNumber>
    </recommendedName>
    <alternativeName>
        <fullName evidence="8">Glucose kinase</fullName>
    </alternativeName>
</protein>
<dbReference type="InterPro" id="IPR000600">
    <property type="entry name" value="ROK"/>
</dbReference>
<evidence type="ECO:0000256" key="3">
    <source>
        <dbReference type="ARBA" id="ARBA00014701"/>
    </source>
</evidence>
<keyword evidence="4 9" id="KW-0808">Transferase</keyword>
<evidence type="ECO:0000256" key="5">
    <source>
        <dbReference type="ARBA" id="ARBA00022741"/>
    </source>
</evidence>
<dbReference type="InterPro" id="IPR049874">
    <property type="entry name" value="ROK_cs"/>
</dbReference>
<keyword evidence="7" id="KW-0067">ATP-binding</keyword>
<evidence type="ECO:0000256" key="2">
    <source>
        <dbReference type="ARBA" id="ARBA00012323"/>
    </source>
</evidence>
<organism evidence="9 10">
    <name type="scientific">Nocardioides daedukensis</name>
    <dbReference type="NCBI Taxonomy" id="634462"/>
    <lineage>
        <taxon>Bacteria</taxon>
        <taxon>Bacillati</taxon>
        <taxon>Actinomycetota</taxon>
        <taxon>Actinomycetes</taxon>
        <taxon>Propionibacteriales</taxon>
        <taxon>Nocardioidaceae</taxon>
        <taxon>Nocardioides</taxon>
    </lineage>
</organism>
<gene>
    <name evidence="9" type="ORF">BJ980_000945</name>
</gene>
<accession>A0A7Y9S045</accession>
<dbReference type="GO" id="GO:0005737">
    <property type="term" value="C:cytoplasm"/>
    <property type="evidence" value="ECO:0007669"/>
    <property type="project" value="InterPro"/>
</dbReference>
<evidence type="ECO:0000313" key="10">
    <source>
        <dbReference type="Proteomes" id="UP000540656"/>
    </source>
</evidence>
<evidence type="ECO:0000256" key="6">
    <source>
        <dbReference type="ARBA" id="ARBA00022777"/>
    </source>
</evidence>
<keyword evidence="10" id="KW-1185">Reference proteome</keyword>
<comment type="similarity">
    <text evidence="1">Belongs to the ROK (NagC/XylR) family.</text>
</comment>
<dbReference type="GO" id="GO:0006096">
    <property type="term" value="P:glycolytic process"/>
    <property type="evidence" value="ECO:0007669"/>
    <property type="project" value="InterPro"/>
</dbReference>
<sequence>MSLTIGVDVGGTKIAGGVVDTDGRVLETVRAESPAEDSQAIVAAITEMVLRLSERHRIEAVGVSAAAFIDAARSTVLFAPNLAWRDVELRAVLSESVNLPVVVENDGNAAAWGEFTHGAAADADDLLMVAVGTGVGGGLVLDGALHRGGFGIAGEIGHVRVERNGRKCGCGRFGCLEQYASGTALERFAREAVTSDPTSAAHLLDQVGGDPEAIEGPMITEAAKAGDEFAIARLAELGTWLGEGVAQIAAVIDPGVIVIGGGVCEAGDLLIEPMRSAYIDNLTGSQHRPVADFRLATLGNTAGLIGAADLARH</sequence>
<evidence type="ECO:0000256" key="7">
    <source>
        <dbReference type="ARBA" id="ARBA00022840"/>
    </source>
</evidence>
<dbReference type="InterPro" id="IPR043129">
    <property type="entry name" value="ATPase_NBD"/>
</dbReference>
<comment type="caution">
    <text evidence="9">The sequence shown here is derived from an EMBL/GenBank/DDBJ whole genome shotgun (WGS) entry which is preliminary data.</text>
</comment>
<dbReference type="PANTHER" id="PTHR18964">
    <property type="entry name" value="ROK (REPRESSOR, ORF, KINASE) FAMILY"/>
    <property type="match status" value="1"/>
</dbReference>
<name>A0A7Y9S045_9ACTN</name>
<proteinExistence type="inferred from homology"/>
<dbReference type="EMBL" id="JACCAA010000001">
    <property type="protein sequence ID" value="NYG58022.1"/>
    <property type="molecule type" value="Genomic_DNA"/>
</dbReference>
<dbReference type="GO" id="GO:0004340">
    <property type="term" value="F:glucokinase activity"/>
    <property type="evidence" value="ECO:0007669"/>
    <property type="project" value="UniProtKB-EC"/>
</dbReference>
<dbReference type="RefSeq" id="WP_179501225.1">
    <property type="nucleotide sequence ID" value="NZ_JACCAA010000001.1"/>
</dbReference>
<dbReference type="PANTHER" id="PTHR18964:SF173">
    <property type="entry name" value="GLUCOKINASE"/>
    <property type="match status" value="1"/>
</dbReference>
<dbReference type="SUPFAM" id="SSF53067">
    <property type="entry name" value="Actin-like ATPase domain"/>
    <property type="match status" value="1"/>
</dbReference>
<reference evidence="9 10" key="1">
    <citation type="submission" date="2020-07" db="EMBL/GenBank/DDBJ databases">
        <title>Sequencing the genomes of 1000 actinobacteria strains.</title>
        <authorList>
            <person name="Klenk H.-P."/>
        </authorList>
    </citation>
    <scope>NUCLEOTIDE SEQUENCE [LARGE SCALE GENOMIC DNA]</scope>
    <source>
        <strain evidence="9 10">DSM 23819</strain>
    </source>
</reference>
<dbReference type="AlphaFoldDB" id="A0A7Y9S045"/>
<dbReference type="EC" id="2.7.1.2" evidence="2"/>
<evidence type="ECO:0000313" key="9">
    <source>
        <dbReference type="EMBL" id="NYG58022.1"/>
    </source>
</evidence>
<evidence type="ECO:0000256" key="4">
    <source>
        <dbReference type="ARBA" id="ARBA00022679"/>
    </source>
</evidence>
<keyword evidence="6 9" id="KW-0418">Kinase</keyword>
<evidence type="ECO:0000256" key="8">
    <source>
        <dbReference type="ARBA" id="ARBA00032386"/>
    </source>
</evidence>
<keyword evidence="5" id="KW-0547">Nucleotide-binding</keyword>
<dbReference type="Gene3D" id="3.30.420.40">
    <property type="match status" value="2"/>
</dbReference>
<dbReference type="Proteomes" id="UP000540656">
    <property type="component" value="Unassembled WGS sequence"/>
</dbReference>
<dbReference type="NCBIfam" id="TIGR00744">
    <property type="entry name" value="ROK_glcA_fam"/>
    <property type="match status" value="1"/>
</dbReference>
<dbReference type="Pfam" id="PF00480">
    <property type="entry name" value="ROK"/>
    <property type="match status" value="1"/>
</dbReference>
<evidence type="ECO:0000256" key="1">
    <source>
        <dbReference type="ARBA" id="ARBA00006479"/>
    </source>
</evidence>
<dbReference type="PROSITE" id="PS01125">
    <property type="entry name" value="ROK"/>
    <property type="match status" value="1"/>
</dbReference>
<dbReference type="InterPro" id="IPR004654">
    <property type="entry name" value="ROK_glcA"/>
</dbReference>
<dbReference type="GO" id="GO:0005524">
    <property type="term" value="F:ATP binding"/>
    <property type="evidence" value="ECO:0007669"/>
    <property type="project" value="UniProtKB-KW"/>
</dbReference>